<dbReference type="InterPro" id="IPR001668">
    <property type="entry name" value="Mob_Pre"/>
</dbReference>
<organism evidence="2 3">
    <name type="scientific">Phaeobacter gallaeciensis</name>
    <dbReference type="NCBI Taxonomy" id="60890"/>
    <lineage>
        <taxon>Bacteria</taxon>
        <taxon>Pseudomonadati</taxon>
        <taxon>Pseudomonadota</taxon>
        <taxon>Alphaproteobacteria</taxon>
        <taxon>Rhodobacterales</taxon>
        <taxon>Roseobacteraceae</taxon>
        <taxon>Phaeobacter</taxon>
    </lineage>
</organism>
<evidence type="ECO:0000256" key="1">
    <source>
        <dbReference type="SAM" id="MobiDB-lite"/>
    </source>
</evidence>
<feature type="region of interest" description="Disordered" evidence="1">
    <location>
        <begin position="403"/>
        <end position="429"/>
    </location>
</feature>
<proteinExistence type="predicted"/>
<feature type="region of interest" description="Disordered" evidence="1">
    <location>
        <begin position="262"/>
        <end position="292"/>
    </location>
</feature>
<accession>A0ABD4XFM6</accession>
<dbReference type="Pfam" id="PF01076">
    <property type="entry name" value="Mob_Pre"/>
    <property type="match status" value="1"/>
</dbReference>
<dbReference type="EMBL" id="JARCJK010000027">
    <property type="protein sequence ID" value="MDE4168201.1"/>
    <property type="molecule type" value="Genomic_DNA"/>
</dbReference>
<dbReference type="CDD" id="cd17242">
    <property type="entry name" value="MobM_relaxase"/>
    <property type="match status" value="1"/>
</dbReference>
<gene>
    <name evidence="2" type="ORF">PXK24_21185</name>
</gene>
<dbReference type="Proteomes" id="UP001218364">
    <property type="component" value="Unassembled WGS sequence"/>
</dbReference>
<feature type="compositionally biased region" description="Basic and acidic residues" evidence="1">
    <location>
        <begin position="122"/>
        <end position="134"/>
    </location>
</feature>
<protein>
    <submittedName>
        <fullName evidence="2">Plasmid recombination protein</fullName>
    </submittedName>
</protein>
<sequence>MSKSLTNSKKCIGIFFVFAQNRIREIDPSSKMTVQPQFTQAQPVNLKKPPIVLRFSGLWPHTLRRFRFHDERRGGDLGHVDLGRTTANEILVGDENWDQVIRDEIAQMKQHNFEQHLEALQEKSRKSEARRVEEAGPVNPWRASKEGPLREGILTVNKDWFGGSGQAQWDPERVEEFKRTALEFLRRSFPDGQLRYASMHMDEEALHIHFVVAVWVEKTSANRGHQILLQPSENPLLKNYERAQDMAGAAFAKIGITRGERRAEARRQARAEGKPLPAKKEHVAPSQWRAEERRRAQKEKKRILYAAEATAKVAVEDGRDLAKATVKKSRKRAIKEAQARKRRAAKETAEATRRRDAAEEKAQQFEKAAAAASSTKKRIEAEIGSLKPIVQGYEERAEAAAEKFRQKRDARKLEEENTARISREKEDMEGALPALQQREADLHEQVQSLAQHRANEEAAGMAAQSARRIEEKKLAEAAKRVQLKVAEAEAISEAMEVGLELVADGALVWQDAMPGSKPKLSWGPSAPVDEHGRAEKLKEIRPARRLVARIARLVAQTVKRVLAKERQKLQDDAEYVRGLREQWEPEAQARLAQISRDPDGGRL</sequence>
<feature type="region of interest" description="Disordered" evidence="1">
    <location>
        <begin position="122"/>
        <end position="144"/>
    </location>
</feature>
<comment type="caution">
    <text evidence="2">The sequence shown here is derived from an EMBL/GenBank/DDBJ whole genome shotgun (WGS) entry which is preliminary data.</text>
</comment>
<dbReference type="RefSeq" id="WP_274831053.1">
    <property type="nucleotide sequence ID" value="NZ_JARCJF010000027.1"/>
</dbReference>
<feature type="region of interest" description="Disordered" evidence="1">
    <location>
        <begin position="339"/>
        <end position="362"/>
    </location>
</feature>
<feature type="compositionally biased region" description="Basic and acidic residues" evidence="1">
    <location>
        <begin position="411"/>
        <end position="428"/>
    </location>
</feature>
<evidence type="ECO:0000313" key="3">
    <source>
        <dbReference type="Proteomes" id="UP001218364"/>
    </source>
</evidence>
<dbReference type="AlphaFoldDB" id="A0ABD4XFM6"/>
<reference evidence="2 3" key="1">
    <citation type="submission" date="2023-02" db="EMBL/GenBank/DDBJ databases">
        <title>Population genomics of bacteria associated with diatom.</title>
        <authorList>
            <person name="Xie J."/>
            <person name="Wang H."/>
        </authorList>
    </citation>
    <scope>NUCLEOTIDE SEQUENCE [LARGE SCALE GENOMIC DNA]</scope>
    <source>
        <strain evidence="2 3">PT47_8</strain>
    </source>
</reference>
<evidence type="ECO:0000313" key="2">
    <source>
        <dbReference type="EMBL" id="MDE4168201.1"/>
    </source>
</evidence>
<dbReference type="Gene3D" id="3.30.930.30">
    <property type="match status" value="1"/>
</dbReference>
<name>A0ABD4XFM6_9RHOB</name>